<name>F9RIZ9_9VIBR</name>
<accession>F9RIZ9</accession>
<organism evidence="1 2">
    <name type="scientific">Vibrio scophthalmi LMG 19158</name>
    <dbReference type="NCBI Taxonomy" id="870967"/>
    <lineage>
        <taxon>Bacteria</taxon>
        <taxon>Pseudomonadati</taxon>
        <taxon>Pseudomonadota</taxon>
        <taxon>Gammaproteobacteria</taxon>
        <taxon>Vibrionales</taxon>
        <taxon>Vibrionaceae</taxon>
        <taxon>Vibrio</taxon>
    </lineage>
</organism>
<evidence type="ECO:0000313" key="2">
    <source>
        <dbReference type="Proteomes" id="UP000004349"/>
    </source>
</evidence>
<sequence length="162" mass="18745">MKFYYLLFFIFISNGVHAESRIRILIDELARIHYEQHDANVVEREIENINSLSKIDEALSQSDIDGARKLVLLEMAKSAYKISEYSKNLSVKNGKNEASYTLGLFEGYISRNELFVTYPALKGLIDSSIEFPEQTGERTGMDNKRHNYFSDKFWAIQDELSE</sequence>
<gene>
    <name evidence="1" type="ORF">VIS19158_07450</name>
</gene>
<dbReference type="Proteomes" id="UP000004349">
    <property type="component" value="Unassembled WGS sequence"/>
</dbReference>
<reference evidence="1 2" key="1">
    <citation type="journal article" date="2012" name="Int. J. Syst. Evol. Microbiol.">
        <title>Vibrio caribbeanicus sp. nov., isolated from the marine sponge Scleritoderma cyanea.</title>
        <authorList>
            <person name="Hoffmann M."/>
            <person name="Monday S.R."/>
            <person name="Allard M.W."/>
            <person name="Strain E.A."/>
            <person name="Whittaker P."/>
            <person name="Naum M."/>
            <person name="McCarthy P.J."/>
            <person name="Lopez J.V."/>
            <person name="Fischer M."/>
            <person name="Brown E.W."/>
        </authorList>
    </citation>
    <scope>NUCLEOTIDE SEQUENCE [LARGE SCALE GENOMIC DNA]</scope>
    <source>
        <strain evidence="1 2">LMG 19158</strain>
    </source>
</reference>
<dbReference type="AlphaFoldDB" id="F9RIZ9"/>
<dbReference type="RefSeq" id="WP_005592988.1">
    <property type="nucleotide sequence ID" value="NZ_AFWE01000032.1"/>
</dbReference>
<dbReference type="EMBL" id="AFWE01000032">
    <property type="protein sequence ID" value="EGU41584.1"/>
    <property type="molecule type" value="Genomic_DNA"/>
</dbReference>
<proteinExistence type="predicted"/>
<evidence type="ECO:0000313" key="1">
    <source>
        <dbReference type="EMBL" id="EGU41584.1"/>
    </source>
</evidence>
<comment type="caution">
    <text evidence="1">The sequence shown here is derived from an EMBL/GenBank/DDBJ whole genome shotgun (WGS) entry which is preliminary data.</text>
</comment>
<protein>
    <submittedName>
        <fullName evidence="1">Uncharacterized protein</fullName>
    </submittedName>
</protein>